<proteinExistence type="predicted"/>
<name>A0ABU7SA09_9ACTN</name>
<reference evidence="1 2" key="1">
    <citation type="submission" date="2024-01" db="EMBL/GenBank/DDBJ databases">
        <title>Genome insights into Plantactinospora veratri sp. nov.</title>
        <authorList>
            <person name="Wang L."/>
        </authorList>
    </citation>
    <scope>NUCLEOTIDE SEQUENCE [LARGE SCALE GENOMIC DNA]</scope>
    <source>
        <strain evidence="1 2">NEAU-FHS4</strain>
    </source>
</reference>
<dbReference type="Proteomes" id="UP001339911">
    <property type="component" value="Unassembled WGS sequence"/>
</dbReference>
<evidence type="ECO:0000313" key="1">
    <source>
        <dbReference type="EMBL" id="MEE6306748.1"/>
    </source>
</evidence>
<gene>
    <name evidence="1" type="ORF">V1634_07910</name>
</gene>
<protein>
    <submittedName>
        <fullName evidence="1">Uncharacterized protein</fullName>
    </submittedName>
</protein>
<comment type="caution">
    <text evidence="1">The sequence shown here is derived from an EMBL/GenBank/DDBJ whole genome shotgun (WGS) entry which is preliminary data.</text>
</comment>
<organism evidence="1 2">
    <name type="scientific">Plantactinospora veratri</name>
    <dbReference type="NCBI Taxonomy" id="1436122"/>
    <lineage>
        <taxon>Bacteria</taxon>
        <taxon>Bacillati</taxon>
        <taxon>Actinomycetota</taxon>
        <taxon>Actinomycetes</taxon>
        <taxon>Micromonosporales</taxon>
        <taxon>Micromonosporaceae</taxon>
        <taxon>Plantactinospora</taxon>
    </lineage>
</organism>
<sequence length="308" mass="33886">MTGDVRALLEQLRAASQDERTDVLWRFDRNDPATGKALAEIRRHGPGRLRADALQALARVAGEPGLDPADVALVERLVRVRLHQDDPRLLSGCWLRWWSVRSDDQAAVMASIGLHDARPVTFELASTVLETIEHCREGQPLVYVSPASDGWTTITGPWCDVFYELPDHPGRPAEARATVERLSAEFGEAHAFYHGERDGGSTWLVARDGATVRTFDLNDAEGCTGEPLAFEQEWMDANGLPGRPEDHFDDSDLPDPFYDFFPAPTIAAEIGDTPRWSVPADHRLGLPVIATLPGFNGSAPFPPATYAI</sequence>
<dbReference type="RefSeq" id="WP_331207083.1">
    <property type="nucleotide sequence ID" value="NZ_JAZGQL010000005.1"/>
</dbReference>
<evidence type="ECO:0000313" key="2">
    <source>
        <dbReference type="Proteomes" id="UP001339911"/>
    </source>
</evidence>
<dbReference type="EMBL" id="JAZGQL010000005">
    <property type="protein sequence ID" value="MEE6306748.1"/>
    <property type="molecule type" value="Genomic_DNA"/>
</dbReference>
<accession>A0ABU7SA09</accession>
<keyword evidence="2" id="KW-1185">Reference proteome</keyword>